<name>A0A261TMK9_9BORD</name>
<dbReference type="GO" id="GO:0047617">
    <property type="term" value="F:fatty acyl-CoA hydrolase activity"/>
    <property type="evidence" value="ECO:0007669"/>
    <property type="project" value="TreeGrafter"/>
</dbReference>
<dbReference type="InterPro" id="IPR006862">
    <property type="entry name" value="Thio_Ohase/aa_AcTrfase"/>
</dbReference>
<protein>
    <submittedName>
        <fullName evidence="5">Acyl-CoA thioester hydrolase</fullName>
    </submittedName>
</protein>
<feature type="active site" description="Charge relay system" evidence="2">
    <location>
        <position position="343"/>
    </location>
</feature>
<dbReference type="Gene3D" id="2.60.40.2240">
    <property type="entry name" value="Acyl-CoA thioester hydrolase/BAAT N-terminal domain"/>
    <property type="match status" value="1"/>
</dbReference>
<dbReference type="InterPro" id="IPR014940">
    <property type="entry name" value="BAAT_C"/>
</dbReference>
<dbReference type="EMBL" id="NEVQ01000022">
    <property type="protein sequence ID" value="OZI50497.1"/>
    <property type="molecule type" value="Genomic_DNA"/>
</dbReference>
<dbReference type="InterPro" id="IPR029058">
    <property type="entry name" value="AB_hydrolase_fold"/>
</dbReference>
<feature type="domain" description="Acyl-CoA thioester hydrolase/bile acid-CoA amino acid N-acetyltransferase" evidence="3">
    <location>
        <begin position="20"/>
        <end position="135"/>
    </location>
</feature>
<dbReference type="Pfam" id="PF08840">
    <property type="entry name" value="BAAT_C"/>
    <property type="match status" value="1"/>
</dbReference>
<comment type="similarity">
    <text evidence="1">Belongs to the C/M/P thioester hydrolase family.</text>
</comment>
<organism evidence="5 6">
    <name type="scientific">Bordetella genomosp. 4</name>
    <dbReference type="NCBI Taxonomy" id="463044"/>
    <lineage>
        <taxon>Bacteria</taxon>
        <taxon>Pseudomonadati</taxon>
        <taxon>Pseudomonadota</taxon>
        <taxon>Betaproteobacteria</taxon>
        <taxon>Burkholderiales</taxon>
        <taxon>Alcaligenaceae</taxon>
        <taxon>Bordetella</taxon>
    </lineage>
</organism>
<dbReference type="GO" id="GO:0006637">
    <property type="term" value="P:acyl-CoA metabolic process"/>
    <property type="evidence" value="ECO:0007669"/>
    <property type="project" value="InterPro"/>
</dbReference>
<evidence type="ECO:0000256" key="2">
    <source>
        <dbReference type="PIRSR" id="PIRSR016521-1"/>
    </source>
</evidence>
<dbReference type="AlphaFoldDB" id="A0A261TMK9"/>
<evidence type="ECO:0000313" key="6">
    <source>
        <dbReference type="Proteomes" id="UP000216885"/>
    </source>
</evidence>
<feature type="active site" description="Charge relay system" evidence="2">
    <location>
        <position position="378"/>
    </location>
</feature>
<sequence length="445" mass="48077">MSHPRINVSPRAAAVDVRRQIQLIGFQPGPIQLVAALTHPDGSIWRSTADFVAGADGIVDLDVQAPQHGDWAIADAMAVAWSLQRQSPPTDAARSEETETLSIRLSARNNQGQEAHAELVQRFLVEGVTRREISESGLVGTLFTPATSGPHPAIIVMNGSGGGIPRQRAALYAAHGYSALALGYFKAPGLPDSIGNMPLEYFQHALSWVHQQLQPENGFVAITGQSRGGELSLLLASRFPDQISATIAYVPSSVIHGTLRAGEQGQAPDSPVWTWQGKPLPNVWQNNDQADWSAFHQRPENGESVRQEPAFHTPMRNQDAVAAARIPVEQIRGPVMLISGTDDGFWPSSWYSEQVEKTLHDHQHAWPVEHVRGDGAGHAIGLPNLPTTLIAKPHPVAQVVLTGGGTPEANARANTVSWSRVHEFLRAAVRSHQDSQTRAAEQGAQ</sequence>
<dbReference type="Pfam" id="PF04775">
    <property type="entry name" value="Bile_Hydr_Trans"/>
    <property type="match status" value="1"/>
</dbReference>
<dbReference type="GO" id="GO:0006631">
    <property type="term" value="P:fatty acid metabolic process"/>
    <property type="evidence" value="ECO:0007669"/>
    <property type="project" value="TreeGrafter"/>
</dbReference>
<dbReference type="RefSeq" id="WP_094838999.1">
    <property type="nucleotide sequence ID" value="NZ_NEVQ01000022.1"/>
</dbReference>
<evidence type="ECO:0000259" key="3">
    <source>
        <dbReference type="Pfam" id="PF04775"/>
    </source>
</evidence>
<feature type="active site" description="Charge relay system" evidence="2">
    <location>
        <position position="226"/>
    </location>
</feature>
<keyword evidence="5" id="KW-0378">Hydrolase</keyword>
<proteinExistence type="inferred from homology"/>
<comment type="caution">
    <text evidence="5">The sequence shown here is derived from an EMBL/GenBank/DDBJ whole genome shotgun (WGS) entry which is preliminary data.</text>
</comment>
<dbReference type="Gene3D" id="3.40.50.1820">
    <property type="entry name" value="alpha/beta hydrolase"/>
    <property type="match status" value="1"/>
</dbReference>
<evidence type="ECO:0000259" key="4">
    <source>
        <dbReference type="Pfam" id="PF08840"/>
    </source>
</evidence>
<evidence type="ECO:0000256" key="1">
    <source>
        <dbReference type="ARBA" id="ARBA00006538"/>
    </source>
</evidence>
<keyword evidence="6" id="KW-1185">Reference proteome</keyword>
<dbReference type="Proteomes" id="UP000216885">
    <property type="component" value="Unassembled WGS sequence"/>
</dbReference>
<gene>
    <name evidence="5" type="ORF">CAL20_21815</name>
</gene>
<accession>A0A261TMK9</accession>
<dbReference type="InterPro" id="IPR042490">
    <property type="entry name" value="Thio_Ohase/BAAT_N"/>
</dbReference>
<dbReference type="PANTHER" id="PTHR10824">
    <property type="entry name" value="ACYL-COENZYME A THIOESTERASE-RELATED"/>
    <property type="match status" value="1"/>
</dbReference>
<reference evidence="5 6" key="1">
    <citation type="submission" date="2017-05" db="EMBL/GenBank/DDBJ databases">
        <title>Complete and WGS of Bordetella genogroups.</title>
        <authorList>
            <person name="Spilker T."/>
            <person name="LiPuma J."/>
        </authorList>
    </citation>
    <scope>NUCLEOTIDE SEQUENCE [LARGE SCALE GENOMIC DNA]</scope>
    <source>
        <strain evidence="5 6">AU9919</strain>
    </source>
</reference>
<evidence type="ECO:0000313" key="5">
    <source>
        <dbReference type="EMBL" id="OZI50497.1"/>
    </source>
</evidence>
<feature type="domain" description="BAAT/Acyl-CoA thioester hydrolase C-terminal" evidence="4">
    <location>
        <begin position="198"/>
        <end position="428"/>
    </location>
</feature>
<dbReference type="InterPro" id="IPR016662">
    <property type="entry name" value="Acyl-CoA_thioEstase_long-chain"/>
</dbReference>
<dbReference type="PIRSF" id="PIRSF016521">
    <property type="entry name" value="Acyl-CoA_hydro"/>
    <property type="match status" value="1"/>
</dbReference>
<dbReference type="SUPFAM" id="SSF53474">
    <property type="entry name" value="alpha/beta-Hydrolases"/>
    <property type="match status" value="1"/>
</dbReference>
<dbReference type="PANTHER" id="PTHR10824:SF4">
    <property type="entry name" value="ACYL-COENZYME A THIOESTERASE 1-LIKE"/>
    <property type="match status" value="1"/>
</dbReference>